<dbReference type="PROSITE" id="PS50144">
    <property type="entry name" value="MATH"/>
    <property type="match status" value="1"/>
</dbReference>
<dbReference type="PANTHER" id="PTHR26379">
    <property type="entry name" value="BTB/POZ AND MATH DOMAIN-CONTAINING PROTEIN 1"/>
    <property type="match status" value="1"/>
</dbReference>
<dbReference type="OrthoDB" id="6359816at2759"/>
<evidence type="ECO:0000313" key="5">
    <source>
        <dbReference type="EMBL" id="KAF8662681.1"/>
    </source>
</evidence>
<dbReference type="CDD" id="cd00121">
    <property type="entry name" value="MATH"/>
    <property type="match status" value="1"/>
</dbReference>
<dbReference type="AlphaFoldDB" id="A0A835AI17"/>
<dbReference type="EMBL" id="JACEFO010002380">
    <property type="protein sequence ID" value="KAF8662681.1"/>
    <property type="molecule type" value="Genomic_DNA"/>
</dbReference>
<dbReference type="SMART" id="SM00061">
    <property type="entry name" value="MATH"/>
    <property type="match status" value="1"/>
</dbReference>
<dbReference type="CDD" id="cd18280">
    <property type="entry name" value="BTB_POZ_BPM_plant"/>
    <property type="match status" value="1"/>
</dbReference>
<accession>A0A835AI17</accession>
<comment type="caution">
    <text evidence="5">The sequence shown here is derived from an EMBL/GenBank/DDBJ whole genome shotgun (WGS) entry which is preliminary data.</text>
</comment>
<dbReference type="PROSITE" id="PS50097">
    <property type="entry name" value="BTB"/>
    <property type="match status" value="1"/>
</dbReference>
<dbReference type="Gene3D" id="2.60.210.10">
    <property type="entry name" value="Apoptosis, Tumor Necrosis Factor Receptor Associated Protein 2, Chain A"/>
    <property type="match status" value="1"/>
</dbReference>
<evidence type="ECO:0000259" key="4">
    <source>
        <dbReference type="PROSITE" id="PS50144"/>
    </source>
</evidence>
<name>A0A835AI17_9POAL</name>
<dbReference type="Proteomes" id="UP000636709">
    <property type="component" value="Unassembled WGS sequence"/>
</dbReference>
<proteinExistence type="inferred from homology"/>
<feature type="domain" description="BTB" evidence="3">
    <location>
        <begin position="192"/>
        <end position="259"/>
    </location>
</feature>
<keyword evidence="6" id="KW-1185">Reference proteome</keyword>
<comment type="similarity">
    <text evidence="2">Belongs to the Tdpoz family.</text>
</comment>
<evidence type="ECO:0000256" key="2">
    <source>
        <dbReference type="ARBA" id="ARBA00010846"/>
    </source>
</evidence>
<dbReference type="Pfam" id="PF00651">
    <property type="entry name" value="BTB"/>
    <property type="match status" value="1"/>
</dbReference>
<dbReference type="InterPro" id="IPR002083">
    <property type="entry name" value="MATH/TRAF_dom"/>
</dbReference>
<dbReference type="PANTHER" id="PTHR26379:SF441">
    <property type="entry name" value="BTB DOMAIN-CONTAINING PROTEIN"/>
    <property type="match status" value="1"/>
</dbReference>
<dbReference type="InterPro" id="IPR000210">
    <property type="entry name" value="BTB/POZ_dom"/>
</dbReference>
<reference evidence="5" key="1">
    <citation type="submission" date="2020-07" db="EMBL/GenBank/DDBJ databases">
        <title>Genome sequence and genetic diversity analysis of an under-domesticated orphan crop, white fonio (Digitaria exilis).</title>
        <authorList>
            <person name="Bennetzen J.L."/>
            <person name="Chen S."/>
            <person name="Ma X."/>
            <person name="Wang X."/>
            <person name="Yssel A.E.J."/>
            <person name="Chaluvadi S.R."/>
            <person name="Johnson M."/>
            <person name="Gangashetty P."/>
            <person name="Hamidou F."/>
            <person name="Sanogo M.D."/>
            <person name="Zwaenepoel A."/>
            <person name="Wallace J."/>
            <person name="Van De Peer Y."/>
            <person name="Van Deynze A."/>
        </authorList>
    </citation>
    <scope>NUCLEOTIDE SEQUENCE</scope>
    <source>
        <tissue evidence="5">Leaves</tissue>
    </source>
</reference>
<evidence type="ECO:0000313" key="6">
    <source>
        <dbReference type="Proteomes" id="UP000636709"/>
    </source>
</evidence>
<comment type="pathway">
    <text evidence="1">Protein modification; protein ubiquitination.</text>
</comment>
<dbReference type="GO" id="GO:0016567">
    <property type="term" value="P:protein ubiquitination"/>
    <property type="evidence" value="ECO:0007669"/>
    <property type="project" value="InterPro"/>
</dbReference>
<dbReference type="SUPFAM" id="SSF54695">
    <property type="entry name" value="POZ domain"/>
    <property type="match status" value="1"/>
</dbReference>
<organism evidence="5 6">
    <name type="scientific">Digitaria exilis</name>
    <dbReference type="NCBI Taxonomy" id="1010633"/>
    <lineage>
        <taxon>Eukaryota</taxon>
        <taxon>Viridiplantae</taxon>
        <taxon>Streptophyta</taxon>
        <taxon>Embryophyta</taxon>
        <taxon>Tracheophyta</taxon>
        <taxon>Spermatophyta</taxon>
        <taxon>Magnoliopsida</taxon>
        <taxon>Liliopsida</taxon>
        <taxon>Poales</taxon>
        <taxon>Poaceae</taxon>
        <taxon>PACMAD clade</taxon>
        <taxon>Panicoideae</taxon>
        <taxon>Panicodae</taxon>
        <taxon>Paniceae</taxon>
        <taxon>Anthephorinae</taxon>
        <taxon>Digitaria</taxon>
    </lineage>
</organism>
<dbReference type="SUPFAM" id="SSF49599">
    <property type="entry name" value="TRAF domain-like"/>
    <property type="match status" value="1"/>
</dbReference>
<feature type="domain" description="MATH" evidence="4">
    <location>
        <begin position="21"/>
        <end position="153"/>
    </location>
</feature>
<dbReference type="SMART" id="SM00225">
    <property type="entry name" value="BTB"/>
    <property type="match status" value="1"/>
</dbReference>
<evidence type="ECO:0000256" key="1">
    <source>
        <dbReference type="ARBA" id="ARBA00004906"/>
    </source>
</evidence>
<protein>
    <submittedName>
        <fullName evidence="5">Uncharacterized protein</fullName>
    </submittedName>
</protein>
<dbReference type="InterPro" id="IPR008974">
    <property type="entry name" value="TRAF-like"/>
</dbReference>
<dbReference type="Gramene" id="Dexi6A01G0008250.1">
    <property type="protein sequence ID" value="Dexi6A01G0008250.1:cds"/>
    <property type="gene ID" value="Dexi6A01G0008250"/>
</dbReference>
<dbReference type="Gene3D" id="3.30.710.10">
    <property type="entry name" value="Potassium Channel Kv1.1, Chain A"/>
    <property type="match status" value="1"/>
</dbReference>
<gene>
    <name evidence="5" type="ORF">HU200_056285</name>
</gene>
<dbReference type="InterPro" id="IPR045005">
    <property type="entry name" value="BPM1-6"/>
</dbReference>
<sequence>MAPSQGPVSTTASTCTAETARGRHRFKIAGYSLHKGPAAGKFIRSATFYVGGHGWSIRFYPNGHTSKDDANKNFICVYLELMAEKNTTEVRAAYDLSLVDQLTGESKVRFNPMKPRAFTGEIPAWGARTFIRRTELEASTYLREDRVVIECNVTVIMAKLEGKAQLTTCDFQAPPSDMSVDFGKLLKTGEGADVVFKVEEETVRAHRIVLAARSPVFKAELYGPLGDKNRGIILVEDIHPDVFKALLHFIYTDSLPAMDDVDGRESKEITQHLLVAADRYGMERMKLVCASKLSKRLDADSVSATLALADRYSCSELRGACIRYIISSNTMDEVVASRGYKELKRACPAATVELWEKASKSRKILYAEQRDIFIEELD</sequence>
<dbReference type="Gene3D" id="1.25.40.420">
    <property type="match status" value="1"/>
</dbReference>
<dbReference type="InterPro" id="IPR011333">
    <property type="entry name" value="SKP1/BTB/POZ_sf"/>
</dbReference>
<evidence type="ECO:0000259" key="3">
    <source>
        <dbReference type="PROSITE" id="PS50097"/>
    </source>
</evidence>
<dbReference type="Pfam" id="PF24570">
    <property type="entry name" value="BACK_BPM_SPOP"/>
    <property type="match status" value="1"/>
</dbReference>
<dbReference type="InterPro" id="IPR056423">
    <property type="entry name" value="BACK_BPM_SPOP"/>
</dbReference>
<dbReference type="Pfam" id="PF22486">
    <property type="entry name" value="MATH_2"/>
    <property type="match status" value="1"/>
</dbReference>